<sequence length="317" mass="34372">MSRPVSPSTLNILTLLALPKVGQQTVKKVLQHKSLQEVHDLTAVGFLDPRLYQALSDAAVVQQAQEEANKIEENLKRLDLSAIGFDDPEYPATLKPTPDAPLVLYVRGELPGDLHWLGVVGTRSPTPHGALTAQRISRHFAEEGFGILAGLMPGCATLALQSAVEASAYSMALLPAGLDQPFAPALKQLSDQMLKQGGVLMSPFAPGTVLRNHQQALRDRMLAGLSRGLLVVQSGTDGTSLHPMRSALRLGRPVAVPALSQKDLQEQHPVTQVNRLLLSRDPQASQVLEVPQAELEQVLLLHSKDDYQVFEEAMQKP</sequence>
<dbReference type="EMBL" id="BJXB01000007">
    <property type="protein sequence ID" value="GEM46226.1"/>
    <property type="molecule type" value="Genomic_DNA"/>
</dbReference>
<dbReference type="AlphaFoldDB" id="A0A511N1K4"/>
<evidence type="ECO:0000313" key="4">
    <source>
        <dbReference type="Proteomes" id="UP000321306"/>
    </source>
</evidence>
<dbReference type="PANTHER" id="PTHR43022:SF1">
    <property type="entry name" value="PROTEIN SMF"/>
    <property type="match status" value="1"/>
</dbReference>
<organism evidence="3 4">
    <name type="scientific">Deinococcus cellulosilyticus (strain DSM 18568 / NBRC 106333 / KACC 11606 / 5516J-15)</name>
    <dbReference type="NCBI Taxonomy" id="1223518"/>
    <lineage>
        <taxon>Bacteria</taxon>
        <taxon>Thermotogati</taxon>
        <taxon>Deinococcota</taxon>
        <taxon>Deinococci</taxon>
        <taxon>Deinococcales</taxon>
        <taxon>Deinococcaceae</taxon>
        <taxon>Deinococcus</taxon>
    </lineage>
</organism>
<protein>
    <recommendedName>
        <fullName evidence="2">Smf/DprA SLOG domain-containing protein</fullName>
    </recommendedName>
</protein>
<dbReference type="RefSeq" id="WP_186815930.1">
    <property type="nucleotide sequence ID" value="NZ_BJXB01000007.1"/>
</dbReference>
<keyword evidence="4" id="KW-1185">Reference proteome</keyword>
<dbReference type="PANTHER" id="PTHR43022">
    <property type="entry name" value="PROTEIN SMF"/>
    <property type="match status" value="1"/>
</dbReference>
<proteinExistence type="inferred from homology"/>
<comment type="caution">
    <text evidence="3">The sequence shown here is derived from an EMBL/GenBank/DDBJ whole genome shotgun (WGS) entry which is preliminary data.</text>
</comment>
<name>A0A511N1K4_DEIC1</name>
<dbReference type="Pfam" id="PF02481">
    <property type="entry name" value="DNA_processg_A"/>
    <property type="match status" value="1"/>
</dbReference>
<evidence type="ECO:0000313" key="3">
    <source>
        <dbReference type="EMBL" id="GEM46226.1"/>
    </source>
</evidence>
<feature type="domain" description="Smf/DprA SLOG" evidence="2">
    <location>
        <begin position="83"/>
        <end position="256"/>
    </location>
</feature>
<reference evidence="3 4" key="1">
    <citation type="submission" date="2019-07" db="EMBL/GenBank/DDBJ databases">
        <title>Whole genome shotgun sequence of Deinococcus cellulosilyticus NBRC 106333.</title>
        <authorList>
            <person name="Hosoyama A."/>
            <person name="Uohara A."/>
            <person name="Ohji S."/>
            <person name="Ichikawa N."/>
        </authorList>
    </citation>
    <scope>NUCLEOTIDE SEQUENCE [LARGE SCALE GENOMIC DNA]</scope>
    <source>
        <strain evidence="3 4">NBRC 106333</strain>
    </source>
</reference>
<dbReference type="Proteomes" id="UP000321306">
    <property type="component" value="Unassembled WGS sequence"/>
</dbReference>
<dbReference type="InterPro" id="IPR003488">
    <property type="entry name" value="DprA"/>
</dbReference>
<evidence type="ECO:0000259" key="2">
    <source>
        <dbReference type="Pfam" id="PF02481"/>
    </source>
</evidence>
<dbReference type="GO" id="GO:0009294">
    <property type="term" value="P:DNA-mediated transformation"/>
    <property type="evidence" value="ECO:0007669"/>
    <property type="project" value="InterPro"/>
</dbReference>
<dbReference type="SUPFAM" id="SSF102405">
    <property type="entry name" value="MCP/YpsA-like"/>
    <property type="match status" value="1"/>
</dbReference>
<accession>A0A511N1K4</accession>
<comment type="similarity">
    <text evidence="1">Belongs to the DprA/Smf family.</text>
</comment>
<dbReference type="InterPro" id="IPR057666">
    <property type="entry name" value="DrpA_SLOG"/>
</dbReference>
<gene>
    <name evidence="3" type="ORF">DC3_18610</name>
</gene>
<evidence type="ECO:0000256" key="1">
    <source>
        <dbReference type="ARBA" id="ARBA00006525"/>
    </source>
</evidence>
<dbReference type="Gene3D" id="3.40.50.450">
    <property type="match status" value="1"/>
</dbReference>